<dbReference type="AlphaFoldDB" id="A0A1I6GLC8"/>
<dbReference type="Proteomes" id="UP000199478">
    <property type="component" value="Unassembled WGS sequence"/>
</dbReference>
<organism evidence="1 2">
    <name type="scientific">Yoonia tamlensis</name>
    <dbReference type="NCBI Taxonomy" id="390270"/>
    <lineage>
        <taxon>Bacteria</taxon>
        <taxon>Pseudomonadati</taxon>
        <taxon>Pseudomonadota</taxon>
        <taxon>Alphaproteobacteria</taxon>
        <taxon>Rhodobacterales</taxon>
        <taxon>Paracoccaceae</taxon>
        <taxon>Yoonia</taxon>
    </lineage>
</organism>
<accession>A0A1I6GLC8</accession>
<dbReference type="RefSeq" id="WP_090199214.1">
    <property type="nucleotide sequence ID" value="NZ_FOYP01000001.1"/>
</dbReference>
<sequence>MGSSTLSETDAPALRKLCCHHLKKCGGTSFNAWLDTQYPVYPDDLRAKQKQIFGEQSEEGSPYMNHRAKVRRFASSIFENRDLTHTHLGLVCRAPAGAFRMTMLRNAQDRLLSQVRDYRRLSAQSMATANPIALRAIKDAKAMPLRAFLIKHSDQVQGHHMYFDNYMVRALAYNRLGLLAERVEDVQQILPVALDVLEQDMDFVGILEQGTANNAVLASALDWMPVTYVPVLNQTSRALLDADEVQDAQDVINRLTAQDALLYEAATDLFDAARAKYPTRQKDEYENGPLQRRFAAINHHAGHQVVGLDLAQPFVATGHDGRVQIPDGRYCIYVRFGTAFETYIQTPAQVGFTLKLDMGWRPNDSVIENLKFAVNGTACAFDADIDAETLTVSVPPQPREFCLLSISLADQNLEEPRGLQIFGATIIQQS</sequence>
<reference evidence="2" key="1">
    <citation type="submission" date="2016-10" db="EMBL/GenBank/DDBJ databases">
        <authorList>
            <person name="Varghese N."/>
            <person name="Submissions S."/>
        </authorList>
    </citation>
    <scope>NUCLEOTIDE SEQUENCE [LARGE SCALE GENOMIC DNA]</scope>
    <source>
        <strain evidence="2">DSM 26879</strain>
    </source>
</reference>
<dbReference type="InterPro" id="IPR027417">
    <property type="entry name" value="P-loop_NTPase"/>
</dbReference>
<keyword evidence="2" id="KW-1185">Reference proteome</keyword>
<dbReference type="STRING" id="390270.SAMN04488005_1843"/>
<gene>
    <name evidence="1" type="ORF">SAMN04488005_1843</name>
</gene>
<dbReference type="EMBL" id="FOYP01000001">
    <property type="protein sequence ID" value="SFR42956.1"/>
    <property type="molecule type" value="Genomic_DNA"/>
</dbReference>
<name>A0A1I6GLC8_9RHOB</name>
<evidence type="ECO:0000313" key="1">
    <source>
        <dbReference type="EMBL" id="SFR42956.1"/>
    </source>
</evidence>
<protein>
    <submittedName>
        <fullName evidence="1">Uncharacterized protein</fullName>
    </submittedName>
</protein>
<evidence type="ECO:0000313" key="2">
    <source>
        <dbReference type="Proteomes" id="UP000199478"/>
    </source>
</evidence>
<dbReference type="Gene3D" id="3.40.50.300">
    <property type="entry name" value="P-loop containing nucleotide triphosphate hydrolases"/>
    <property type="match status" value="1"/>
</dbReference>
<proteinExistence type="predicted"/>
<dbReference type="OrthoDB" id="7251180at2"/>